<name>A0A8S5TJZ7_9CAUD</name>
<evidence type="ECO:0000313" key="1">
    <source>
        <dbReference type="EMBL" id="DAF63613.1"/>
    </source>
</evidence>
<sequence>MEVDSLKQIKQEIEIADLNVRYYDDHIKLFQDLKDKSKSYVRIIPDFDYDSTIIDDTLQRLRAYERLRTLLYKKFAIEDKSE</sequence>
<reference evidence="1" key="1">
    <citation type="journal article" date="2021" name="Proc. Natl. Acad. Sci. U.S.A.">
        <title>A Catalog of Tens of Thousands of Viruses from Human Metagenomes Reveals Hidden Associations with Chronic Diseases.</title>
        <authorList>
            <person name="Tisza M.J."/>
            <person name="Buck C.B."/>
        </authorList>
    </citation>
    <scope>NUCLEOTIDE SEQUENCE</scope>
    <source>
        <strain evidence="1">CtwQT14</strain>
    </source>
</reference>
<organism evidence="1">
    <name type="scientific">Siphoviridae sp. ctwQT14</name>
    <dbReference type="NCBI Taxonomy" id="2827971"/>
    <lineage>
        <taxon>Viruses</taxon>
        <taxon>Duplodnaviria</taxon>
        <taxon>Heunggongvirae</taxon>
        <taxon>Uroviricota</taxon>
        <taxon>Caudoviricetes</taxon>
    </lineage>
</organism>
<accession>A0A8S5TJZ7</accession>
<dbReference type="EMBL" id="BK032842">
    <property type="protein sequence ID" value="DAF63613.1"/>
    <property type="molecule type" value="Genomic_DNA"/>
</dbReference>
<protein>
    <submittedName>
        <fullName evidence="1">Uncharacterized protein</fullName>
    </submittedName>
</protein>
<proteinExistence type="predicted"/>